<dbReference type="InterPro" id="IPR037151">
    <property type="entry name" value="AlkB-like_sf"/>
</dbReference>
<keyword evidence="3 7" id="KW-0223">Dioxygenase</keyword>
<accession>A0ABT7ALM1</accession>
<evidence type="ECO:0000313" key="7">
    <source>
        <dbReference type="EMBL" id="MDJ1159491.1"/>
    </source>
</evidence>
<reference evidence="7 8" key="1">
    <citation type="submission" date="2023-05" db="EMBL/GenBank/DDBJ databases">
        <title>Chelatococcus sp. nov., a moderately thermophilic bacterium isolated from hot spring microbial mat.</title>
        <authorList>
            <person name="Hu C.-J."/>
            <person name="Li W.-J."/>
        </authorList>
    </citation>
    <scope>NUCLEOTIDE SEQUENCE [LARGE SCALE GENOMIC DNA]</scope>
    <source>
        <strain evidence="7 8">SYSU G07232</strain>
    </source>
</reference>
<dbReference type="RefSeq" id="WP_283741491.1">
    <property type="nucleotide sequence ID" value="NZ_JASJEV010000010.1"/>
</dbReference>
<keyword evidence="4" id="KW-0560">Oxidoreductase</keyword>
<dbReference type="SUPFAM" id="SSF51197">
    <property type="entry name" value="Clavaminate synthase-like"/>
    <property type="match status" value="1"/>
</dbReference>
<evidence type="ECO:0000256" key="4">
    <source>
        <dbReference type="ARBA" id="ARBA00023002"/>
    </source>
</evidence>
<organism evidence="7 8">
    <name type="scientific">Chelatococcus albus</name>
    <dbReference type="NCBI Taxonomy" id="3047466"/>
    <lineage>
        <taxon>Bacteria</taxon>
        <taxon>Pseudomonadati</taxon>
        <taxon>Pseudomonadota</taxon>
        <taxon>Alphaproteobacteria</taxon>
        <taxon>Hyphomicrobiales</taxon>
        <taxon>Chelatococcaceae</taxon>
        <taxon>Chelatococcus</taxon>
    </lineage>
</organism>
<keyword evidence="8" id="KW-1185">Reference proteome</keyword>
<keyword evidence="5" id="KW-0408">Iron</keyword>
<dbReference type="PANTHER" id="PTHR16557">
    <property type="entry name" value="ALKYLATED DNA REPAIR PROTEIN ALKB-RELATED"/>
    <property type="match status" value="1"/>
</dbReference>
<proteinExistence type="predicted"/>
<dbReference type="Pfam" id="PF13532">
    <property type="entry name" value="2OG-FeII_Oxy_2"/>
    <property type="match status" value="1"/>
</dbReference>
<dbReference type="PROSITE" id="PS51471">
    <property type="entry name" value="FE2OG_OXY"/>
    <property type="match status" value="1"/>
</dbReference>
<evidence type="ECO:0000256" key="5">
    <source>
        <dbReference type="ARBA" id="ARBA00023004"/>
    </source>
</evidence>
<evidence type="ECO:0000256" key="3">
    <source>
        <dbReference type="ARBA" id="ARBA00022964"/>
    </source>
</evidence>
<comment type="caution">
    <text evidence="7">The sequence shown here is derived from an EMBL/GenBank/DDBJ whole genome shotgun (WGS) entry which is preliminary data.</text>
</comment>
<dbReference type="Gene3D" id="2.60.120.590">
    <property type="entry name" value="Alpha-ketoglutarate-dependent dioxygenase AlkB-like"/>
    <property type="match status" value="1"/>
</dbReference>
<keyword evidence="2" id="KW-0479">Metal-binding</keyword>
<gene>
    <name evidence="7" type="ORF">QNA08_14735</name>
</gene>
<comment type="cofactor">
    <cofactor evidence="1">
        <name>Fe(2+)</name>
        <dbReference type="ChEBI" id="CHEBI:29033"/>
    </cofactor>
</comment>
<protein>
    <submittedName>
        <fullName evidence="7">Alpha-ketoglutarate-dependent dioxygenase AlkB</fullName>
    </submittedName>
</protein>
<evidence type="ECO:0000256" key="1">
    <source>
        <dbReference type="ARBA" id="ARBA00001954"/>
    </source>
</evidence>
<dbReference type="InterPro" id="IPR005123">
    <property type="entry name" value="Oxoglu/Fe-dep_dioxygenase_dom"/>
</dbReference>
<evidence type="ECO:0000313" key="8">
    <source>
        <dbReference type="Proteomes" id="UP001321492"/>
    </source>
</evidence>
<sequence length="206" mass="22675">MREVLPGVQYHPGYLDRVVQEALVEELRGVARAAPFFTPRMPRTGKPFSVRMTNCGSLGWVSDERGYRYQPTHPDTGAPWPPMPERLLAAWRELAGYPHDPEACLVNFYEAKAKMGLHQDRDEQEFDAPVLSLSLGDTARFRIGGTARSGPTVTLRLASGDALVFGGPARLAFHGVDRIIAGSSTLLPQGGRINLTLRRVTRPPAD</sequence>
<dbReference type="PANTHER" id="PTHR16557:SF2">
    <property type="entry name" value="NUCLEIC ACID DIOXYGENASE ALKBH1"/>
    <property type="match status" value="1"/>
</dbReference>
<dbReference type="Proteomes" id="UP001321492">
    <property type="component" value="Unassembled WGS sequence"/>
</dbReference>
<dbReference type="InterPro" id="IPR004574">
    <property type="entry name" value="Alkb"/>
</dbReference>
<dbReference type="InterPro" id="IPR027450">
    <property type="entry name" value="AlkB-like"/>
</dbReference>
<feature type="domain" description="Fe2OG dioxygenase" evidence="6">
    <location>
        <begin position="100"/>
        <end position="201"/>
    </location>
</feature>
<evidence type="ECO:0000256" key="2">
    <source>
        <dbReference type="ARBA" id="ARBA00022723"/>
    </source>
</evidence>
<dbReference type="GO" id="GO:0051213">
    <property type="term" value="F:dioxygenase activity"/>
    <property type="evidence" value="ECO:0007669"/>
    <property type="project" value="UniProtKB-KW"/>
</dbReference>
<evidence type="ECO:0000259" key="6">
    <source>
        <dbReference type="PROSITE" id="PS51471"/>
    </source>
</evidence>
<dbReference type="EMBL" id="JASJEV010000010">
    <property type="protein sequence ID" value="MDJ1159491.1"/>
    <property type="molecule type" value="Genomic_DNA"/>
</dbReference>
<name>A0ABT7ALM1_9HYPH</name>